<gene>
    <name evidence="2" type="ORF">KFK09_005661</name>
</gene>
<proteinExistence type="predicted"/>
<keyword evidence="3" id="KW-1185">Reference proteome</keyword>
<evidence type="ECO:0000313" key="3">
    <source>
        <dbReference type="Proteomes" id="UP000829196"/>
    </source>
</evidence>
<dbReference type="OrthoDB" id="1938922at2759"/>
<accession>A0A8T3BWF8</accession>
<name>A0A8T3BWF8_DENNO</name>
<organism evidence="2 3">
    <name type="scientific">Dendrobium nobile</name>
    <name type="common">Orchid</name>
    <dbReference type="NCBI Taxonomy" id="94219"/>
    <lineage>
        <taxon>Eukaryota</taxon>
        <taxon>Viridiplantae</taxon>
        <taxon>Streptophyta</taxon>
        <taxon>Embryophyta</taxon>
        <taxon>Tracheophyta</taxon>
        <taxon>Spermatophyta</taxon>
        <taxon>Magnoliopsida</taxon>
        <taxon>Liliopsida</taxon>
        <taxon>Asparagales</taxon>
        <taxon>Orchidaceae</taxon>
        <taxon>Epidendroideae</taxon>
        <taxon>Malaxideae</taxon>
        <taxon>Dendrobiinae</taxon>
        <taxon>Dendrobium</taxon>
    </lineage>
</organism>
<evidence type="ECO:0000256" key="1">
    <source>
        <dbReference type="SAM" id="MobiDB-lite"/>
    </source>
</evidence>
<dbReference type="SMR" id="A0A8T3BWF8"/>
<dbReference type="AlphaFoldDB" id="A0A8T3BWF8"/>
<protein>
    <recommendedName>
        <fullName evidence="4">Retrotransposon protein</fullName>
    </recommendedName>
</protein>
<dbReference type="EMBL" id="JAGYWB010000005">
    <property type="protein sequence ID" value="KAI0523267.1"/>
    <property type="molecule type" value="Genomic_DNA"/>
</dbReference>
<feature type="compositionally biased region" description="Polar residues" evidence="1">
    <location>
        <begin position="47"/>
        <end position="60"/>
    </location>
</feature>
<dbReference type="Proteomes" id="UP000829196">
    <property type="component" value="Unassembled WGS sequence"/>
</dbReference>
<feature type="region of interest" description="Disordered" evidence="1">
    <location>
        <begin position="37"/>
        <end position="72"/>
    </location>
</feature>
<evidence type="ECO:0000313" key="2">
    <source>
        <dbReference type="EMBL" id="KAI0523267.1"/>
    </source>
</evidence>
<reference evidence="2" key="1">
    <citation type="journal article" date="2022" name="Front. Genet.">
        <title>Chromosome-Scale Assembly of the Dendrobium nobile Genome Provides Insights Into the Molecular Mechanism of the Biosynthesis of the Medicinal Active Ingredient of Dendrobium.</title>
        <authorList>
            <person name="Xu Q."/>
            <person name="Niu S.-C."/>
            <person name="Li K.-L."/>
            <person name="Zheng P.-J."/>
            <person name="Zhang X.-J."/>
            <person name="Jia Y."/>
            <person name="Liu Y."/>
            <person name="Niu Y.-X."/>
            <person name="Yu L.-H."/>
            <person name="Chen D.-F."/>
            <person name="Zhang G.-Q."/>
        </authorList>
    </citation>
    <scope>NUCLEOTIDE SEQUENCE</scope>
    <source>
        <tissue evidence="2">Leaf</tissue>
    </source>
</reference>
<comment type="caution">
    <text evidence="2">The sequence shown here is derived from an EMBL/GenBank/DDBJ whole genome shotgun (WGS) entry which is preliminary data.</text>
</comment>
<sequence length="175" mass="19740">MEGNFMKGLEPEVRTAVRVLEPRNLGKAMELAQLVEDQKKSKRETRGNYSGGSYRTTTTLLAPKGPALGNINETTREKPVGGWSGKNFKRLTEKEMQEKRAKGLCFRCDEKYMLGHRCKDRTLQVLLVCEDKKDEGGGSISEEEDEKLHLDVAEVSELCSGIHSESHYESEMRDS</sequence>
<evidence type="ECO:0008006" key="4">
    <source>
        <dbReference type="Google" id="ProtNLM"/>
    </source>
</evidence>